<protein>
    <submittedName>
        <fullName evidence="2">Uncharacterized protein</fullName>
    </submittedName>
</protein>
<name>A0A3S0ZF23_ELYCH</name>
<organism evidence="2 3">
    <name type="scientific">Elysia chlorotica</name>
    <name type="common">Eastern emerald elysia</name>
    <name type="synonym">Sea slug</name>
    <dbReference type="NCBI Taxonomy" id="188477"/>
    <lineage>
        <taxon>Eukaryota</taxon>
        <taxon>Metazoa</taxon>
        <taxon>Spiralia</taxon>
        <taxon>Lophotrochozoa</taxon>
        <taxon>Mollusca</taxon>
        <taxon>Gastropoda</taxon>
        <taxon>Heterobranchia</taxon>
        <taxon>Euthyneura</taxon>
        <taxon>Panpulmonata</taxon>
        <taxon>Sacoglossa</taxon>
        <taxon>Placobranchoidea</taxon>
        <taxon>Plakobranchidae</taxon>
        <taxon>Elysia</taxon>
    </lineage>
</organism>
<reference evidence="2 3" key="1">
    <citation type="submission" date="2019-01" db="EMBL/GenBank/DDBJ databases">
        <title>A draft genome assembly of the solar-powered sea slug Elysia chlorotica.</title>
        <authorList>
            <person name="Cai H."/>
            <person name="Li Q."/>
            <person name="Fang X."/>
            <person name="Li J."/>
            <person name="Curtis N.E."/>
            <person name="Altenburger A."/>
            <person name="Shibata T."/>
            <person name="Feng M."/>
            <person name="Maeda T."/>
            <person name="Schwartz J.A."/>
            <person name="Shigenobu S."/>
            <person name="Lundholm N."/>
            <person name="Nishiyama T."/>
            <person name="Yang H."/>
            <person name="Hasebe M."/>
            <person name="Li S."/>
            <person name="Pierce S.K."/>
            <person name="Wang J."/>
        </authorList>
    </citation>
    <scope>NUCLEOTIDE SEQUENCE [LARGE SCALE GENOMIC DNA]</scope>
    <source>
        <strain evidence="2">EC2010</strain>
        <tissue evidence="2">Whole organism of an adult</tissue>
    </source>
</reference>
<evidence type="ECO:0000256" key="1">
    <source>
        <dbReference type="SAM" id="MobiDB-lite"/>
    </source>
</evidence>
<comment type="caution">
    <text evidence="2">The sequence shown here is derived from an EMBL/GenBank/DDBJ whole genome shotgun (WGS) entry which is preliminary data.</text>
</comment>
<feature type="compositionally biased region" description="Basic and acidic residues" evidence="1">
    <location>
        <begin position="36"/>
        <end position="47"/>
    </location>
</feature>
<evidence type="ECO:0000313" key="3">
    <source>
        <dbReference type="Proteomes" id="UP000271974"/>
    </source>
</evidence>
<dbReference type="AlphaFoldDB" id="A0A3S0ZF23"/>
<proteinExistence type="predicted"/>
<gene>
    <name evidence="2" type="ORF">EGW08_018784</name>
</gene>
<feature type="compositionally biased region" description="Basic residues" evidence="1">
    <location>
        <begin position="111"/>
        <end position="123"/>
    </location>
</feature>
<accession>A0A3S0ZF23</accession>
<feature type="region of interest" description="Disordered" evidence="1">
    <location>
        <begin position="1"/>
        <end position="176"/>
    </location>
</feature>
<keyword evidence="3" id="KW-1185">Reference proteome</keyword>
<evidence type="ECO:0000313" key="2">
    <source>
        <dbReference type="EMBL" id="RUS73461.1"/>
    </source>
</evidence>
<dbReference type="Proteomes" id="UP000271974">
    <property type="component" value="Unassembled WGS sequence"/>
</dbReference>
<dbReference type="EMBL" id="RQTK01000934">
    <property type="protein sequence ID" value="RUS73461.1"/>
    <property type="molecule type" value="Genomic_DNA"/>
</dbReference>
<feature type="compositionally biased region" description="Polar residues" evidence="1">
    <location>
        <begin position="72"/>
        <end position="81"/>
    </location>
</feature>
<sequence length="294" mass="32624">MSWGSNPSRITWIPFRGPAQVPTGGGSQVPEVSAPDEAKKAQVRADDEVNDTDQKGLNLPVCPPAPVKRSPVATNSRSRATLQEEPACARSLFLQDEVDPSETGQACPRAPIKKRPNKSSVRRSLHDDKESDASTAAMTSKEESVCARSQFSSNDQDLEPATEALAPNNKPLKRNVSLPVDQDTTVPACQPRARRSMLTDLNNCRNTELSNAVGNHVVGDRNPIPDNLDTIQRAPRRSRQEATRRFRRSALQMRPRRLRFETDDDVNDTDQKGLSLTIIVLYWITDLFKPGFFL</sequence>